<evidence type="ECO:0008006" key="9">
    <source>
        <dbReference type="Google" id="ProtNLM"/>
    </source>
</evidence>
<reference evidence="8" key="1">
    <citation type="submission" date="2019-06" db="EMBL/GenBank/DDBJ databases">
        <title>Draft genome sequence of the griseofulvin-producing fungus Xylaria cubensis strain G536.</title>
        <authorList>
            <person name="Mead M.E."/>
            <person name="Raja H.A."/>
            <person name="Steenwyk J.L."/>
            <person name="Knowles S.L."/>
            <person name="Oberlies N.H."/>
            <person name="Rokas A."/>
        </authorList>
    </citation>
    <scope>NUCLEOTIDE SEQUENCE [LARGE SCALE GENOMIC DNA]</scope>
    <source>
        <strain evidence="8">G536</strain>
    </source>
</reference>
<dbReference type="SMART" id="SM01417">
    <property type="entry name" value="Solute_trans_a"/>
    <property type="match status" value="1"/>
</dbReference>
<evidence type="ECO:0000256" key="4">
    <source>
        <dbReference type="ARBA" id="ARBA00023136"/>
    </source>
</evidence>
<feature type="transmembrane region" description="Helical" evidence="6">
    <location>
        <begin position="91"/>
        <end position="113"/>
    </location>
</feature>
<feature type="compositionally biased region" description="Polar residues" evidence="5">
    <location>
        <begin position="472"/>
        <end position="485"/>
    </location>
</feature>
<feature type="region of interest" description="Disordered" evidence="5">
    <location>
        <begin position="434"/>
        <end position="506"/>
    </location>
</feature>
<dbReference type="AlphaFoldDB" id="A0A553I9I0"/>
<feature type="transmembrane region" description="Helical" evidence="6">
    <location>
        <begin position="241"/>
        <end position="265"/>
    </location>
</feature>
<evidence type="ECO:0000256" key="5">
    <source>
        <dbReference type="SAM" id="MobiDB-lite"/>
    </source>
</evidence>
<dbReference type="Proteomes" id="UP000319160">
    <property type="component" value="Unassembled WGS sequence"/>
</dbReference>
<accession>A0A553I9I0</accession>
<keyword evidence="2 6" id="KW-0812">Transmembrane</keyword>
<sequence length="506" mass="56693">MAATCPLPKDEIEGGPSEQPIVGNITFQYLLFYISLVFTGITILSSLSIIISHLRCYVRPREQRQVVRILFYPVFLAVTSTFSILDYTAYLYLWPAAGLYEPISLAAIFFLFVEFAAPDASTREQYFNTLEAKRQKGGRFELKKAWTLVPGGSLRWYQSKYVGLYIYFIATIIIKIVEEITQAAGRYCQYSFSPAFAHIWVLVISNIVLPVGVLAIVQFYLRMNQEPHFKARHPTSKILSFKAVVLLTFVQDVSYFIIAGSLRLYTKQYQIIFEILVSAHAFKNTETLRVQDFSIGIESLLVCAEQCAVAIWFQWTFSAKEYRQIQQEPAPQKMNVLKAALDVLNCTDLFAGSVYAVRLVIAGVGPNGNGSWKRSSKAYEPMKAPSDVRLHGVTSYQGSSSFMMNDVEAANKYDGQSHEMNPHIENTEDQVAAPYGYNSPLISPSDRSRSPSPSGDGWSSYRVGSPYGGPAYQNSAQLDDQTLQVPASILGRPQDRDQYHSGRSGS</sequence>
<feature type="transmembrane region" description="Helical" evidence="6">
    <location>
        <begin position="161"/>
        <end position="177"/>
    </location>
</feature>
<dbReference type="Pfam" id="PF03619">
    <property type="entry name" value="Solute_trans_a"/>
    <property type="match status" value="1"/>
</dbReference>
<feature type="transmembrane region" description="Helical" evidence="6">
    <location>
        <begin position="30"/>
        <end position="54"/>
    </location>
</feature>
<protein>
    <recommendedName>
        <fullName evidence="9">DUF300 domain protein</fullName>
    </recommendedName>
</protein>
<feature type="transmembrane region" description="Helical" evidence="6">
    <location>
        <begin position="66"/>
        <end position="85"/>
    </location>
</feature>
<evidence type="ECO:0000256" key="1">
    <source>
        <dbReference type="ARBA" id="ARBA00004141"/>
    </source>
</evidence>
<dbReference type="GO" id="GO:0016020">
    <property type="term" value="C:membrane"/>
    <property type="evidence" value="ECO:0007669"/>
    <property type="project" value="UniProtKB-SubCell"/>
</dbReference>
<keyword evidence="3 6" id="KW-1133">Transmembrane helix</keyword>
<name>A0A553I9I0_9PEZI</name>
<proteinExistence type="predicted"/>
<organism evidence="7 8">
    <name type="scientific">Xylaria flabelliformis</name>
    <dbReference type="NCBI Taxonomy" id="2512241"/>
    <lineage>
        <taxon>Eukaryota</taxon>
        <taxon>Fungi</taxon>
        <taxon>Dikarya</taxon>
        <taxon>Ascomycota</taxon>
        <taxon>Pezizomycotina</taxon>
        <taxon>Sordariomycetes</taxon>
        <taxon>Xylariomycetidae</taxon>
        <taxon>Xylariales</taxon>
        <taxon>Xylariaceae</taxon>
        <taxon>Xylaria</taxon>
    </lineage>
</organism>
<keyword evidence="8" id="KW-1185">Reference proteome</keyword>
<feature type="transmembrane region" description="Helical" evidence="6">
    <location>
        <begin position="197"/>
        <end position="221"/>
    </location>
</feature>
<evidence type="ECO:0000256" key="3">
    <source>
        <dbReference type="ARBA" id="ARBA00022989"/>
    </source>
</evidence>
<gene>
    <name evidence="7" type="ORF">FHL15_002172</name>
</gene>
<dbReference type="InterPro" id="IPR005178">
    <property type="entry name" value="Ostalpha/TMEM184C"/>
</dbReference>
<dbReference type="STRING" id="2512241.A0A553I9I0"/>
<comment type="caution">
    <text evidence="7">The sequence shown here is derived from an EMBL/GenBank/DDBJ whole genome shotgun (WGS) entry which is preliminary data.</text>
</comment>
<comment type="subcellular location">
    <subcellularLocation>
        <location evidence="1">Membrane</location>
        <topology evidence="1">Multi-pass membrane protein</topology>
    </subcellularLocation>
</comment>
<evidence type="ECO:0000313" key="7">
    <source>
        <dbReference type="EMBL" id="TRX96866.1"/>
    </source>
</evidence>
<evidence type="ECO:0000313" key="8">
    <source>
        <dbReference type="Proteomes" id="UP000319160"/>
    </source>
</evidence>
<dbReference type="PANTHER" id="PTHR23423">
    <property type="entry name" value="ORGANIC SOLUTE TRANSPORTER-RELATED"/>
    <property type="match status" value="1"/>
</dbReference>
<dbReference type="EMBL" id="VFLP01000008">
    <property type="protein sequence ID" value="TRX96866.1"/>
    <property type="molecule type" value="Genomic_DNA"/>
</dbReference>
<dbReference type="OrthoDB" id="5348404at2759"/>
<evidence type="ECO:0000256" key="6">
    <source>
        <dbReference type="SAM" id="Phobius"/>
    </source>
</evidence>
<feature type="compositionally biased region" description="Low complexity" evidence="5">
    <location>
        <begin position="439"/>
        <end position="460"/>
    </location>
</feature>
<keyword evidence="4 6" id="KW-0472">Membrane</keyword>
<evidence type="ECO:0000256" key="2">
    <source>
        <dbReference type="ARBA" id="ARBA00022692"/>
    </source>
</evidence>